<geneLocation type="plasmid" evidence="1 2">
    <name>pDE2</name>
</geneLocation>
<organism evidence="1 2">
    <name type="scientific">Sphingobium baderi</name>
    <dbReference type="NCBI Taxonomy" id="1332080"/>
    <lineage>
        <taxon>Bacteria</taxon>
        <taxon>Pseudomonadati</taxon>
        <taxon>Pseudomonadota</taxon>
        <taxon>Alphaproteobacteria</taxon>
        <taxon>Sphingomonadales</taxon>
        <taxon>Sphingomonadaceae</taxon>
        <taxon>Sphingobium</taxon>
    </lineage>
</organism>
<keyword evidence="1" id="KW-0614">Plasmid</keyword>
<dbReference type="Proteomes" id="UP000056968">
    <property type="component" value="Plasmid pDE2"/>
</dbReference>
<accession>A0A0S3F5X1</accession>
<dbReference type="KEGG" id="sbd:ATN00_21320"/>
<keyword evidence="2" id="KW-1185">Reference proteome</keyword>
<dbReference type="AlphaFoldDB" id="A0A0S3F5X1"/>
<sequence>MAIEPLFPRWARSIGALIGSNALARSQCCACGIQQRVDLEAMAAKFGGTASLIGRVDRCSIVACSGSVFYMAARTYGRAWIMLGQASECEERAPARDARALVPLAQAGADRSR</sequence>
<gene>
    <name evidence="1" type="ORF">ATN00_21320</name>
</gene>
<dbReference type="OrthoDB" id="7566831at2"/>
<proteinExistence type="predicted"/>
<protein>
    <submittedName>
        <fullName evidence="1">Uncharacterized protein</fullName>
    </submittedName>
</protein>
<dbReference type="RefSeq" id="WP_017980888.1">
    <property type="nucleotide sequence ID" value="NZ_CP013266.1"/>
</dbReference>
<dbReference type="EMBL" id="CP013266">
    <property type="protein sequence ID" value="ALR23042.1"/>
    <property type="molecule type" value="Genomic_DNA"/>
</dbReference>
<evidence type="ECO:0000313" key="2">
    <source>
        <dbReference type="Proteomes" id="UP000056968"/>
    </source>
</evidence>
<name>A0A0S3F5X1_9SPHN</name>
<evidence type="ECO:0000313" key="1">
    <source>
        <dbReference type="EMBL" id="ALR23042.1"/>
    </source>
</evidence>
<reference evidence="1 2" key="1">
    <citation type="submission" date="2015-11" db="EMBL/GenBank/DDBJ databases">
        <title>A Two-component Flavoprotein Monooxygenase System MeaXY Responsible for para-Hydroxylation of 2-Methyl-6-ethylaniline and 2,6-Diethylaniline in Sphingobium baderi DE-13.</title>
        <authorList>
            <person name="Cheng M."/>
            <person name="Meng Q."/>
            <person name="Yang Y."/>
            <person name="Chu C."/>
            <person name="Yan X."/>
            <person name="He J."/>
            <person name="Li S."/>
        </authorList>
    </citation>
    <scope>NUCLEOTIDE SEQUENCE [LARGE SCALE GENOMIC DNA]</scope>
    <source>
        <strain evidence="1 2">DE-13</strain>
        <plasmid evidence="2">Plasmid pDE2</plasmid>
    </source>
</reference>